<accession>A0A0A9ALW1</accession>
<dbReference type="AlphaFoldDB" id="A0A0A9ALW1"/>
<dbReference type="EMBL" id="GBRH01249828">
    <property type="protein sequence ID" value="JAD48067.1"/>
    <property type="molecule type" value="Transcribed_RNA"/>
</dbReference>
<protein>
    <submittedName>
        <fullName evidence="1">Uncharacterized protein</fullName>
    </submittedName>
</protein>
<reference evidence="1" key="2">
    <citation type="journal article" date="2015" name="Data Brief">
        <title>Shoot transcriptome of the giant reed, Arundo donax.</title>
        <authorList>
            <person name="Barrero R.A."/>
            <person name="Guerrero F.D."/>
            <person name="Moolhuijzen P."/>
            <person name="Goolsby J.A."/>
            <person name="Tidwell J."/>
            <person name="Bellgard S.E."/>
            <person name="Bellgard M.I."/>
        </authorList>
    </citation>
    <scope>NUCLEOTIDE SEQUENCE</scope>
    <source>
        <tissue evidence="1">Shoot tissue taken approximately 20 cm above the soil surface</tissue>
    </source>
</reference>
<name>A0A0A9ALW1_ARUDO</name>
<proteinExistence type="predicted"/>
<evidence type="ECO:0000313" key="1">
    <source>
        <dbReference type="EMBL" id="JAD48067.1"/>
    </source>
</evidence>
<sequence>MIWFNTFSVHYNMQSHSFFSVSIMNISCDHGIPGDDILNTDPIKQPPGAQYIPFLAVPSDHRCACHNILLRHCFK</sequence>
<organism evidence="1">
    <name type="scientific">Arundo donax</name>
    <name type="common">Giant reed</name>
    <name type="synonym">Donax arundinaceus</name>
    <dbReference type="NCBI Taxonomy" id="35708"/>
    <lineage>
        <taxon>Eukaryota</taxon>
        <taxon>Viridiplantae</taxon>
        <taxon>Streptophyta</taxon>
        <taxon>Embryophyta</taxon>
        <taxon>Tracheophyta</taxon>
        <taxon>Spermatophyta</taxon>
        <taxon>Magnoliopsida</taxon>
        <taxon>Liliopsida</taxon>
        <taxon>Poales</taxon>
        <taxon>Poaceae</taxon>
        <taxon>PACMAD clade</taxon>
        <taxon>Arundinoideae</taxon>
        <taxon>Arundineae</taxon>
        <taxon>Arundo</taxon>
    </lineage>
</organism>
<reference evidence="1" key="1">
    <citation type="submission" date="2014-09" db="EMBL/GenBank/DDBJ databases">
        <authorList>
            <person name="Magalhaes I.L.F."/>
            <person name="Oliveira U."/>
            <person name="Santos F.R."/>
            <person name="Vidigal T.H.D.A."/>
            <person name="Brescovit A.D."/>
            <person name="Santos A.J."/>
        </authorList>
    </citation>
    <scope>NUCLEOTIDE SEQUENCE</scope>
    <source>
        <tissue evidence="1">Shoot tissue taken approximately 20 cm above the soil surface</tissue>
    </source>
</reference>